<dbReference type="HOGENOM" id="CLU_020336_12_3_10"/>
<dbReference type="InterPro" id="IPR000639">
    <property type="entry name" value="Epox_hydrolase-like"/>
</dbReference>
<organism evidence="4 5">
    <name type="scientific">Psychroflexus torquis (strain ATCC 700755 / CIP 106069 / ACAM 623)</name>
    <dbReference type="NCBI Taxonomy" id="313595"/>
    <lineage>
        <taxon>Bacteria</taxon>
        <taxon>Pseudomonadati</taxon>
        <taxon>Bacteroidota</taxon>
        <taxon>Flavobacteriia</taxon>
        <taxon>Flavobacteriales</taxon>
        <taxon>Flavobacteriaceae</taxon>
        <taxon>Psychroflexus</taxon>
    </lineage>
</organism>
<keyword evidence="1" id="KW-0378">Hydrolase</keyword>
<name>K4II37_PSYTT</name>
<feature type="domain" description="AB hydrolase-1" evidence="3">
    <location>
        <begin position="27"/>
        <end position="264"/>
    </location>
</feature>
<dbReference type="FunFam" id="3.40.50.1820:FF:000205">
    <property type="entry name" value="Non-haem bromoperoxidase BPO-A2"/>
    <property type="match status" value="1"/>
</dbReference>
<dbReference type="SUPFAM" id="SSF53474">
    <property type="entry name" value="alpha/beta-Hydrolases"/>
    <property type="match status" value="1"/>
</dbReference>
<evidence type="ECO:0000256" key="1">
    <source>
        <dbReference type="ARBA" id="ARBA00022801"/>
    </source>
</evidence>
<dbReference type="EMBL" id="CP003879">
    <property type="protein sequence ID" value="AFU69979.1"/>
    <property type="molecule type" value="Genomic_DNA"/>
</dbReference>
<dbReference type="PRINTS" id="PR00111">
    <property type="entry name" value="ABHYDROLASE"/>
</dbReference>
<dbReference type="Proteomes" id="UP000008514">
    <property type="component" value="Chromosome"/>
</dbReference>
<proteinExistence type="inferred from homology"/>
<dbReference type="KEGG" id="ptq:P700755_003338"/>
<keyword evidence="5" id="KW-1185">Reference proteome</keyword>
<comment type="similarity">
    <text evidence="2">Belongs to the AB hydrolase superfamily. Bacterial non-heme haloperoxidase / perhydrolase family.</text>
</comment>
<dbReference type="InterPro" id="IPR000073">
    <property type="entry name" value="AB_hydrolase_1"/>
</dbReference>
<dbReference type="eggNOG" id="COG2267">
    <property type="taxonomic scope" value="Bacteria"/>
</dbReference>
<dbReference type="PANTHER" id="PTHR43798:SF31">
    <property type="entry name" value="AB HYDROLASE SUPERFAMILY PROTEIN YCLE"/>
    <property type="match status" value="1"/>
</dbReference>
<dbReference type="GO" id="GO:0004601">
    <property type="term" value="F:peroxidase activity"/>
    <property type="evidence" value="ECO:0007669"/>
    <property type="project" value="UniProtKB-KW"/>
</dbReference>
<evidence type="ECO:0000256" key="2">
    <source>
        <dbReference type="ARBA" id="ARBA00038128"/>
    </source>
</evidence>
<accession>K4II37</accession>
<dbReference type="Pfam" id="PF00561">
    <property type="entry name" value="Abhydrolase_1"/>
    <property type="match status" value="1"/>
</dbReference>
<protein>
    <submittedName>
        <fullName evidence="4">Non-heme haloperoxidase, putative</fullName>
    </submittedName>
</protein>
<evidence type="ECO:0000313" key="5">
    <source>
        <dbReference type="Proteomes" id="UP000008514"/>
    </source>
</evidence>
<dbReference type="PANTHER" id="PTHR43798">
    <property type="entry name" value="MONOACYLGLYCEROL LIPASE"/>
    <property type="match status" value="1"/>
</dbReference>
<dbReference type="GO" id="GO:0016787">
    <property type="term" value="F:hydrolase activity"/>
    <property type="evidence" value="ECO:0007669"/>
    <property type="project" value="UniProtKB-KW"/>
</dbReference>
<dbReference type="InterPro" id="IPR050266">
    <property type="entry name" value="AB_hydrolase_sf"/>
</dbReference>
<gene>
    <name evidence="4" type="ordered locus">P700755_003338</name>
</gene>
<evidence type="ECO:0000259" key="3">
    <source>
        <dbReference type="Pfam" id="PF00561"/>
    </source>
</evidence>
<dbReference type="GO" id="GO:0016020">
    <property type="term" value="C:membrane"/>
    <property type="evidence" value="ECO:0007669"/>
    <property type="project" value="TreeGrafter"/>
</dbReference>
<reference evidence="4" key="1">
    <citation type="submission" date="2006-03" db="EMBL/GenBank/DDBJ databases">
        <authorList>
            <person name="Bowman J."/>
            <person name="Ferriera S."/>
            <person name="Johnson J."/>
            <person name="Kravitz S."/>
            <person name="Halpern A."/>
            <person name="Remington K."/>
            <person name="Beeson K."/>
            <person name="Tran B."/>
            <person name="Rogers Y.-H."/>
            <person name="Friedman R."/>
            <person name="Venter J.C."/>
        </authorList>
    </citation>
    <scope>NUCLEOTIDE SEQUENCE [LARGE SCALE GENOMIC DNA]</scope>
    <source>
        <strain evidence="4">ATCC 700755</strain>
    </source>
</reference>
<reference evidence="4" key="2">
    <citation type="submission" date="2012-09" db="EMBL/GenBank/DDBJ databases">
        <title>The complete sequence of Psychroflexus torquis an extreme psychrophile from sea-ice that is stimulated by light.</title>
        <authorList>
            <person name="Feng S."/>
            <person name="Powell S.M."/>
            <person name="Bowman J.P."/>
        </authorList>
    </citation>
    <scope>NUCLEOTIDE SEQUENCE [LARGE SCALE GENOMIC DNA]</scope>
    <source>
        <strain evidence="4">ATCC 700755</strain>
    </source>
</reference>
<dbReference type="RefSeq" id="WP_015025526.1">
    <property type="nucleotide sequence ID" value="NC_018721.1"/>
</dbReference>
<dbReference type="OrthoDB" id="9780932at2"/>
<sequence length="279" mass="31427">MSDLNTSSLEKSMAIKLSYSDYGKGQPVILIHGWPLNQKMWEYQVEALVHSGYRVITYDRRGFGESSKPWEKYDYDSLAKDLKDLIETLKLKDSILVGFSMGGGEVARYIGNYGTSSIAKAILVSSVTPFMMDTEDNKGVDSSVFEGMKEGISKDRPQFFKDFGKNFYNYETFKGDRISEAMLDFTWNLAMQGSRKATLDCVDSFGKTDFREDCKKFDVPTLIVHGDADQIVPIEVSAKKAKSLIFNAQLKVIKEAPHGLVITHHSEFNSILLNFLKGE</sequence>
<dbReference type="Gene3D" id="3.40.50.1820">
    <property type="entry name" value="alpha/beta hydrolase"/>
    <property type="match status" value="1"/>
</dbReference>
<dbReference type="AlphaFoldDB" id="K4II37"/>
<dbReference type="InterPro" id="IPR029058">
    <property type="entry name" value="AB_hydrolase_fold"/>
</dbReference>
<evidence type="ECO:0000313" key="4">
    <source>
        <dbReference type="EMBL" id="AFU69979.1"/>
    </source>
</evidence>
<dbReference type="ESTHER" id="9flao-q1w0m2">
    <property type="family name" value="Haloperoxidase"/>
</dbReference>
<dbReference type="PRINTS" id="PR00412">
    <property type="entry name" value="EPOXHYDRLASE"/>
</dbReference>